<reference evidence="3" key="1">
    <citation type="submission" date="2016-11" db="EMBL/GenBank/DDBJ databases">
        <authorList>
            <person name="Varghese N."/>
            <person name="Submissions S."/>
        </authorList>
    </citation>
    <scope>NUCLEOTIDE SEQUENCE [LARGE SCALE GENOMIC DNA]</scope>
    <source>
        <strain evidence="3">DSM 8595</strain>
    </source>
</reference>
<dbReference type="NCBIfam" id="TIGR00778">
    <property type="entry name" value="ahpD_dom"/>
    <property type="match status" value="1"/>
</dbReference>
<protein>
    <submittedName>
        <fullName evidence="2">Alkylhydroperoxidase AhpD family core domain-containing protein</fullName>
    </submittedName>
</protein>
<dbReference type="Pfam" id="PF02627">
    <property type="entry name" value="CMD"/>
    <property type="match status" value="1"/>
</dbReference>
<evidence type="ECO:0000259" key="1">
    <source>
        <dbReference type="Pfam" id="PF02627"/>
    </source>
</evidence>
<dbReference type="STRING" id="232089.SAMN05443544_1155"/>
<evidence type="ECO:0000313" key="2">
    <source>
        <dbReference type="EMBL" id="SIN78740.1"/>
    </source>
</evidence>
<keyword evidence="2" id="KW-0560">Oxidoreductase</keyword>
<organism evidence="2 3">
    <name type="scientific">Agromyces cerinus subsp. cerinus</name>
    <dbReference type="NCBI Taxonomy" id="232089"/>
    <lineage>
        <taxon>Bacteria</taxon>
        <taxon>Bacillati</taxon>
        <taxon>Actinomycetota</taxon>
        <taxon>Actinomycetes</taxon>
        <taxon>Micrococcales</taxon>
        <taxon>Microbacteriaceae</taxon>
        <taxon>Agromyces</taxon>
    </lineage>
</organism>
<evidence type="ECO:0000313" key="3">
    <source>
        <dbReference type="Proteomes" id="UP000184699"/>
    </source>
</evidence>
<dbReference type="SUPFAM" id="SSF69118">
    <property type="entry name" value="AhpD-like"/>
    <property type="match status" value="1"/>
</dbReference>
<proteinExistence type="predicted"/>
<sequence>MTITDALVDIPVRLDFDAIVPRFSRAVASLDHAATAELDRVDFDPQLREMVRLRASQINGCVYCVDLHAKDARTAGVSEQKLHAVAVWRDSGLFTAAERAALHLTESITRLSETHVPEEDLSAATAVFGEDRTAALISLIIVINVWDAIGVTTRCWPVARDAA</sequence>
<dbReference type="InterPro" id="IPR029032">
    <property type="entry name" value="AhpD-like"/>
</dbReference>
<gene>
    <name evidence="2" type="ORF">SAMN05443544_1155</name>
</gene>
<dbReference type="GO" id="GO:0051920">
    <property type="term" value="F:peroxiredoxin activity"/>
    <property type="evidence" value="ECO:0007669"/>
    <property type="project" value="InterPro"/>
</dbReference>
<dbReference type="InterPro" id="IPR003779">
    <property type="entry name" value="CMD-like"/>
</dbReference>
<dbReference type="RefSeq" id="WP_074259281.1">
    <property type="nucleotide sequence ID" value="NZ_FSRJ01000001.1"/>
</dbReference>
<dbReference type="PANTHER" id="PTHR34846:SF7">
    <property type="entry name" value="BLL7811 PROTEIN"/>
    <property type="match status" value="1"/>
</dbReference>
<name>A0A1N6E6T8_9MICO</name>
<dbReference type="OrthoDB" id="9801997at2"/>
<accession>A0A1N6E6T8</accession>
<feature type="domain" description="Carboxymuconolactone decarboxylase-like" evidence="1">
    <location>
        <begin position="21"/>
        <end position="106"/>
    </location>
</feature>
<keyword evidence="3" id="KW-1185">Reference proteome</keyword>
<keyword evidence="2" id="KW-0575">Peroxidase</keyword>
<dbReference type="Gene3D" id="1.20.1290.10">
    <property type="entry name" value="AhpD-like"/>
    <property type="match status" value="1"/>
</dbReference>
<dbReference type="EMBL" id="FSRJ01000001">
    <property type="protein sequence ID" value="SIN78740.1"/>
    <property type="molecule type" value="Genomic_DNA"/>
</dbReference>
<dbReference type="Proteomes" id="UP000184699">
    <property type="component" value="Unassembled WGS sequence"/>
</dbReference>
<dbReference type="AlphaFoldDB" id="A0A1N6E6T8"/>
<dbReference type="InterPro" id="IPR004675">
    <property type="entry name" value="AhpD_core"/>
</dbReference>
<dbReference type="PANTHER" id="PTHR34846">
    <property type="entry name" value="4-CARBOXYMUCONOLACTONE DECARBOXYLASE FAMILY PROTEIN (AFU_ORTHOLOGUE AFUA_6G11590)"/>
    <property type="match status" value="1"/>
</dbReference>